<dbReference type="InterPro" id="IPR029510">
    <property type="entry name" value="Ald_DH_CS_GLU"/>
</dbReference>
<dbReference type="FunFam" id="3.40.605.10:FF:000007">
    <property type="entry name" value="NAD/NADP-dependent betaine aldehyde dehydrogenase"/>
    <property type="match status" value="1"/>
</dbReference>
<dbReference type="GeneID" id="58004394"/>
<dbReference type="PROSITE" id="PS00687">
    <property type="entry name" value="ALDEHYDE_DEHYDR_GLU"/>
    <property type="match status" value="1"/>
</dbReference>
<evidence type="ECO:0000256" key="3">
    <source>
        <dbReference type="RuleBase" id="RU003345"/>
    </source>
</evidence>
<dbReference type="AlphaFoldDB" id="A0A098Q149"/>
<dbReference type="Pfam" id="PF00171">
    <property type="entry name" value="Aldedh"/>
    <property type="match status" value="1"/>
</dbReference>
<dbReference type="HOGENOM" id="CLU_005391_0_0_6"/>
<dbReference type="InterPro" id="IPR015590">
    <property type="entry name" value="Aldehyde_DH_dom"/>
</dbReference>
<proteinExistence type="inferred from homology"/>
<evidence type="ECO:0000313" key="4">
    <source>
        <dbReference type="EMBL" id="KGE53119.1"/>
    </source>
</evidence>
<gene>
    <name evidence="4" type="ORF">GW15_0204150</name>
</gene>
<dbReference type="PANTHER" id="PTHR42804">
    <property type="entry name" value="ALDEHYDE DEHYDROGENASE"/>
    <property type="match status" value="1"/>
</dbReference>
<dbReference type="GO" id="GO:0016620">
    <property type="term" value="F:oxidoreductase activity, acting on the aldehyde or oxo group of donors, NAD or NADP as acceptor"/>
    <property type="evidence" value="ECO:0007669"/>
    <property type="project" value="InterPro"/>
</dbReference>
<evidence type="ECO:0000256" key="1">
    <source>
        <dbReference type="ARBA" id="ARBA00009986"/>
    </source>
</evidence>
<reference evidence="4 5" key="1">
    <citation type="submission" date="2014-09" db="EMBL/GenBank/DDBJ databases">
        <title>A draft genome sequence for Xanthomonas axonopodis pv. vasculorum NCPPB 900.</title>
        <authorList>
            <person name="Harrison J."/>
            <person name="Studholme D.J."/>
        </authorList>
    </citation>
    <scope>NUCLEOTIDE SEQUENCE [LARGE SCALE GENOMIC DNA]</scope>
    <source>
        <strain evidence="4 5">NCPPB 900</strain>
    </source>
</reference>
<dbReference type="FunFam" id="3.40.605.10:FF:000026">
    <property type="entry name" value="Aldehyde dehydrogenase, putative"/>
    <property type="match status" value="1"/>
</dbReference>
<name>A0A098Q149_9XANT</name>
<dbReference type="STRING" id="325777.GW15_0204150"/>
<comment type="caution">
    <text evidence="4">The sequence shown here is derived from an EMBL/GenBank/DDBJ whole genome shotgun (WGS) entry which is preliminary data.</text>
</comment>
<dbReference type="RefSeq" id="WP_042821386.1">
    <property type="nucleotide sequence ID" value="NZ_CP053649.1"/>
</dbReference>
<comment type="similarity">
    <text evidence="1 3">Belongs to the aldehyde dehydrogenase family.</text>
</comment>
<dbReference type="Proteomes" id="UP000028012">
    <property type="component" value="Unassembled WGS sequence"/>
</dbReference>
<accession>A0A098Q149</accession>
<organism evidence="4 5">
    <name type="scientific">Xanthomonas axonopodis pv. vasculorum</name>
    <dbReference type="NCBI Taxonomy" id="325777"/>
    <lineage>
        <taxon>Bacteria</taxon>
        <taxon>Pseudomonadati</taxon>
        <taxon>Pseudomonadota</taxon>
        <taxon>Gammaproteobacteria</taxon>
        <taxon>Lysobacterales</taxon>
        <taxon>Lysobacteraceae</taxon>
        <taxon>Xanthomonas</taxon>
    </lineage>
</organism>
<dbReference type="CDD" id="cd07139">
    <property type="entry name" value="ALDH_AldA-Rv0768"/>
    <property type="match status" value="1"/>
</dbReference>
<dbReference type="EMBL" id="JPHD02000038">
    <property type="protein sequence ID" value="KGE53119.1"/>
    <property type="molecule type" value="Genomic_DNA"/>
</dbReference>
<dbReference type="InterPro" id="IPR016163">
    <property type="entry name" value="Ald_DH_C"/>
</dbReference>
<sequence length="492" mass="52642">MEALSETLRGIAARGPLGLFIDGQWRASTGDRTVDVIAPHSEERLLCYTESSQADTEAAIAAARSAFDNGPWPQLSPQERSVVLKRVAEHLRARMPELAEAWTGQVGATIGFSKRASQQAPDLFDYYADLIATYAFVEPRVRPKGGRVHVVQEPVGVVGVVGAITPWNAPLVLLCYKVAAALAAGCTVVAKPSPETPIDAYILAECISTAGVPDGVFNLLPAGREVGEQLIRHPHVDKVSFTGSTQAGRSIGIACAERLARVGLELGGKSAAIVLEDTDLAKVLPTLVPYSMPIAGQVCFSLTRVLLPAQRREEILQAYCAALSAVKLGDPFAADTGMGPLALGRQLERVQSYIAKGKAEGARLVMGGGRPAHLSRGFFVEPTVFAEVTPDMTIAREEIFGPVVSFIDYHDEADLIAKANASDYGLHGTIYSKDAERAYRIARRVRIGSHAINGMWVDISMPFGGFKHSGIGREGGIEGLHAFLETKTVYLS</sequence>
<dbReference type="InterPro" id="IPR016162">
    <property type="entry name" value="Ald_DH_N"/>
</dbReference>
<dbReference type="SUPFAM" id="SSF53720">
    <property type="entry name" value="ALDH-like"/>
    <property type="match status" value="1"/>
</dbReference>
<evidence type="ECO:0000313" key="5">
    <source>
        <dbReference type="Proteomes" id="UP000028012"/>
    </source>
</evidence>
<dbReference type="Gene3D" id="3.40.605.10">
    <property type="entry name" value="Aldehyde Dehydrogenase, Chain A, domain 1"/>
    <property type="match status" value="1"/>
</dbReference>
<keyword evidence="2 3" id="KW-0560">Oxidoreductase</keyword>
<dbReference type="InterPro" id="IPR016161">
    <property type="entry name" value="Ald_DH/histidinol_DH"/>
</dbReference>
<dbReference type="eggNOG" id="COG1012">
    <property type="taxonomic scope" value="Bacteria"/>
</dbReference>
<dbReference type="PANTHER" id="PTHR42804:SF1">
    <property type="entry name" value="ALDEHYDE DEHYDROGENASE-RELATED"/>
    <property type="match status" value="1"/>
</dbReference>
<evidence type="ECO:0000256" key="2">
    <source>
        <dbReference type="ARBA" id="ARBA00023002"/>
    </source>
</evidence>
<dbReference type="Gene3D" id="3.40.309.10">
    <property type="entry name" value="Aldehyde Dehydrogenase, Chain A, domain 2"/>
    <property type="match status" value="1"/>
</dbReference>
<protein>
    <submittedName>
        <fullName evidence="4">Aldehyde dehydrogenase</fullName>
    </submittedName>
</protein>